<reference evidence="2 3" key="1">
    <citation type="submission" date="2020-02" db="EMBL/GenBank/DDBJ databases">
        <authorList>
            <person name="Zheng R.K."/>
            <person name="Sun C.M."/>
        </authorList>
    </citation>
    <scope>NUCLEOTIDE SEQUENCE [LARGE SCALE GENOMIC DNA]</scope>
    <source>
        <strain evidence="3">rifampicinis</strain>
    </source>
</reference>
<protein>
    <submittedName>
        <fullName evidence="2">Uncharacterized protein</fullName>
    </submittedName>
</protein>
<dbReference type="EMBL" id="CP062983">
    <property type="protein sequence ID" value="QPC85039.1"/>
    <property type="molecule type" value="Genomic_DNA"/>
</dbReference>
<evidence type="ECO:0000313" key="2">
    <source>
        <dbReference type="EMBL" id="QPC85039.1"/>
    </source>
</evidence>
<dbReference type="RefSeq" id="WP_195173102.1">
    <property type="nucleotide sequence ID" value="NZ_CP062983.1"/>
</dbReference>
<keyword evidence="3" id="KW-1185">Reference proteome</keyword>
<name>A0A7S8EDW0_9CHLR</name>
<organism evidence="2 3">
    <name type="scientific">Phototrophicus methaneseepsis</name>
    <dbReference type="NCBI Taxonomy" id="2710758"/>
    <lineage>
        <taxon>Bacteria</taxon>
        <taxon>Bacillati</taxon>
        <taxon>Chloroflexota</taxon>
        <taxon>Candidatus Thermofontia</taxon>
        <taxon>Phototrophicales</taxon>
        <taxon>Phototrophicaceae</taxon>
        <taxon>Phototrophicus</taxon>
    </lineage>
</organism>
<feature type="transmembrane region" description="Helical" evidence="1">
    <location>
        <begin position="29"/>
        <end position="47"/>
    </location>
</feature>
<evidence type="ECO:0000313" key="3">
    <source>
        <dbReference type="Proteomes" id="UP000594468"/>
    </source>
</evidence>
<keyword evidence="1" id="KW-0472">Membrane</keyword>
<keyword evidence="1" id="KW-0812">Transmembrane</keyword>
<keyword evidence="1" id="KW-1133">Transmembrane helix</keyword>
<sequence length="99" mass="11032">MHMLFFMMFAFILVAMYIAIRRQLASPTLIAGAGIFGSIISMTFFGLAQNTLFAHALIVGFIVGGGFSVATLIIAYYFQGNELRRMAEHRVTDTRQPHL</sequence>
<dbReference type="KEGG" id="pmet:G4Y79_11925"/>
<feature type="transmembrane region" description="Helical" evidence="1">
    <location>
        <begin position="53"/>
        <end position="78"/>
    </location>
</feature>
<dbReference type="AlphaFoldDB" id="A0A7S8EDW0"/>
<accession>A0A7S8EDW0</accession>
<proteinExistence type="predicted"/>
<dbReference type="Proteomes" id="UP000594468">
    <property type="component" value="Chromosome"/>
</dbReference>
<evidence type="ECO:0000256" key="1">
    <source>
        <dbReference type="SAM" id="Phobius"/>
    </source>
</evidence>
<gene>
    <name evidence="2" type="ORF">G4Y79_11925</name>
</gene>
<feature type="transmembrane region" description="Helical" evidence="1">
    <location>
        <begin position="6"/>
        <end position="22"/>
    </location>
</feature>